<protein>
    <recommendedName>
        <fullName evidence="4">Signal peptidase</fullName>
    </recommendedName>
</protein>
<dbReference type="InterPro" id="IPR010694">
    <property type="entry name" value="Uncharacterised_VirK"/>
</dbReference>
<evidence type="ECO:0000313" key="3">
    <source>
        <dbReference type="Proteomes" id="UP001189813"/>
    </source>
</evidence>
<evidence type="ECO:0000313" key="2">
    <source>
        <dbReference type="EMBL" id="CAJ0804426.1"/>
    </source>
</evidence>
<dbReference type="Pfam" id="PF06903">
    <property type="entry name" value="VirK"/>
    <property type="match status" value="1"/>
</dbReference>
<gene>
    <name evidence="2" type="ORF">LMG19083_04058</name>
</gene>
<dbReference type="Proteomes" id="UP001189813">
    <property type="component" value="Unassembled WGS sequence"/>
</dbReference>
<keyword evidence="1" id="KW-0732">Signal</keyword>
<accession>A0ABN9JBJ6</accession>
<proteinExistence type="predicted"/>
<keyword evidence="3" id="KW-1185">Reference proteome</keyword>
<dbReference type="RefSeq" id="WP_316667998.1">
    <property type="nucleotide sequence ID" value="NZ_CATZBU010000012.1"/>
</dbReference>
<feature type="signal peptide" evidence="1">
    <location>
        <begin position="1"/>
        <end position="20"/>
    </location>
</feature>
<feature type="chain" id="PRO_5047359874" description="Signal peptidase" evidence="1">
    <location>
        <begin position="21"/>
        <end position="145"/>
    </location>
</feature>
<organism evidence="2 3">
    <name type="scientific">Ralstonia psammae</name>
    <dbReference type="NCBI Taxonomy" id="3058598"/>
    <lineage>
        <taxon>Bacteria</taxon>
        <taxon>Pseudomonadati</taxon>
        <taxon>Pseudomonadota</taxon>
        <taxon>Betaproteobacteria</taxon>
        <taxon>Burkholderiales</taxon>
        <taxon>Burkholderiaceae</taxon>
        <taxon>Ralstonia</taxon>
    </lineage>
</organism>
<name>A0ABN9JBJ6_9RALS</name>
<evidence type="ECO:0000256" key="1">
    <source>
        <dbReference type="SAM" id="SignalP"/>
    </source>
</evidence>
<evidence type="ECO:0008006" key="4">
    <source>
        <dbReference type="Google" id="ProtNLM"/>
    </source>
</evidence>
<comment type="caution">
    <text evidence="2">The sequence shown here is derived from an EMBL/GenBank/DDBJ whole genome shotgun (WGS) entry which is preliminary data.</text>
</comment>
<dbReference type="EMBL" id="CATZBU010000012">
    <property type="protein sequence ID" value="CAJ0804426.1"/>
    <property type="molecule type" value="Genomic_DNA"/>
</dbReference>
<reference evidence="2 3" key="1">
    <citation type="submission" date="2023-07" db="EMBL/GenBank/DDBJ databases">
        <authorList>
            <person name="Peeters C."/>
        </authorList>
    </citation>
    <scope>NUCLEOTIDE SEQUENCE [LARGE SCALE GENOMIC DNA]</scope>
    <source>
        <strain evidence="2 3">LMG 19083</strain>
    </source>
</reference>
<sequence>MLIKSVAIVVACAAAAPAFSQGLVIPSQDVFAVERALAAGKQLSATIDLTRCTGDTPNVPAGTTRGGLTVSAYRVLPDSTLSFADTHFTVRSDGTPITQFLRYTIEPTGTAHFASYIFAMPTYALQSQVSYTCKLGDGVKLFVQY</sequence>